<dbReference type="EMBL" id="VXRG01000185">
    <property type="protein sequence ID" value="MXY96025.1"/>
    <property type="molecule type" value="Genomic_DNA"/>
</dbReference>
<dbReference type="Pfam" id="PF00775">
    <property type="entry name" value="Dioxygenase_C"/>
    <property type="match status" value="1"/>
</dbReference>
<comment type="caution">
    <text evidence="5">The sequence shown here is derived from an EMBL/GenBank/DDBJ whole genome shotgun (WGS) entry which is preliminary data.</text>
</comment>
<proteinExistence type="inferred from homology"/>
<dbReference type="PROSITE" id="PS00083">
    <property type="entry name" value="INTRADIOL_DIOXYGENAS"/>
    <property type="match status" value="1"/>
</dbReference>
<dbReference type="GO" id="GO:0016702">
    <property type="term" value="F:oxidoreductase activity, acting on single donors with incorporation of molecular oxygen, incorporation of two atoms of oxygen"/>
    <property type="evidence" value="ECO:0007669"/>
    <property type="project" value="InterPro"/>
</dbReference>
<comment type="similarity">
    <text evidence="1">Belongs to the intradiol ring-cleavage dioxygenase family.</text>
</comment>
<evidence type="ECO:0000313" key="5">
    <source>
        <dbReference type="EMBL" id="MXY96025.1"/>
    </source>
</evidence>
<accession>A0A6B0Z0P3</accession>
<dbReference type="PANTHER" id="PTHR33711">
    <property type="entry name" value="DIOXYGENASE, PUTATIVE (AFU_ORTHOLOGUE AFUA_2G02910)-RELATED"/>
    <property type="match status" value="1"/>
</dbReference>
<evidence type="ECO:0000256" key="3">
    <source>
        <dbReference type="ARBA" id="ARBA00023002"/>
    </source>
</evidence>
<sequence length="247" mass="26865">MSSFGIRIALLPVLFAGLLVGACVPVEGTLASSTEAFEETAADNSDMSRVQDETVAFPIEVDYHTPAQTEGPFYPVRKPEDRDNDLFVLDGAAGRPGGEILEFGGRLLDASGMPVKGAVIEIWQTDVNGVYMHPGDSGSSRRDENFQSYGESVTGEDGFYHFRTIMPGGYEPRPRHIHVKVRLAGKELLTTQFYFSNDAEAAGDRIFAGAGAEVSSLIMEVEEGVDFEDNPALIGRRDIVLRIDLSE</sequence>
<dbReference type="InterPro" id="IPR000627">
    <property type="entry name" value="Intradiol_dOase_C"/>
</dbReference>
<keyword evidence="2 5" id="KW-0223">Dioxygenase</keyword>
<organism evidence="5">
    <name type="scientific">Caldilineaceae bacterium SB0664_bin_27</name>
    <dbReference type="NCBI Taxonomy" id="2605260"/>
    <lineage>
        <taxon>Bacteria</taxon>
        <taxon>Bacillati</taxon>
        <taxon>Chloroflexota</taxon>
        <taxon>Caldilineae</taxon>
        <taxon>Caldilineales</taxon>
        <taxon>Caldilineaceae</taxon>
    </lineage>
</organism>
<evidence type="ECO:0000256" key="2">
    <source>
        <dbReference type="ARBA" id="ARBA00022964"/>
    </source>
</evidence>
<dbReference type="AlphaFoldDB" id="A0A6B0Z0P3"/>
<dbReference type="InterPro" id="IPR050770">
    <property type="entry name" value="Intradiol_RC_Dioxygenase"/>
</dbReference>
<dbReference type="Gene3D" id="2.60.130.10">
    <property type="entry name" value="Aromatic compound dioxygenase"/>
    <property type="match status" value="1"/>
</dbReference>
<dbReference type="SUPFAM" id="SSF49482">
    <property type="entry name" value="Aromatic compound dioxygenase"/>
    <property type="match status" value="1"/>
</dbReference>
<feature type="domain" description="Intradiol ring-cleavage dioxygenases" evidence="4">
    <location>
        <begin position="103"/>
        <end position="131"/>
    </location>
</feature>
<keyword evidence="3" id="KW-0560">Oxidoreductase</keyword>
<dbReference type="GO" id="GO:0008199">
    <property type="term" value="F:ferric iron binding"/>
    <property type="evidence" value="ECO:0007669"/>
    <property type="project" value="InterPro"/>
</dbReference>
<dbReference type="PANTHER" id="PTHR33711:SF9">
    <property type="entry name" value="PROTOCATECHUATE 3,4-DIOXYGENASE ALPHA CHAIN"/>
    <property type="match status" value="1"/>
</dbReference>
<dbReference type="PROSITE" id="PS51257">
    <property type="entry name" value="PROKAR_LIPOPROTEIN"/>
    <property type="match status" value="1"/>
</dbReference>
<protein>
    <submittedName>
        <fullName evidence="5">Intradiol ring-cleavage dioxygenase</fullName>
    </submittedName>
</protein>
<name>A0A6B0Z0P3_9CHLR</name>
<evidence type="ECO:0000256" key="1">
    <source>
        <dbReference type="ARBA" id="ARBA00007825"/>
    </source>
</evidence>
<dbReference type="InterPro" id="IPR015889">
    <property type="entry name" value="Intradiol_dOase_core"/>
</dbReference>
<gene>
    <name evidence="5" type="ORF">F4Y42_21500</name>
</gene>
<evidence type="ECO:0000259" key="4">
    <source>
        <dbReference type="PROSITE" id="PS00083"/>
    </source>
</evidence>
<reference evidence="5" key="1">
    <citation type="submission" date="2019-09" db="EMBL/GenBank/DDBJ databases">
        <title>Characterisation of the sponge microbiome using genome-centric metagenomics.</title>
        <authorList>
            <person name="Engelberts J.P."/>
            <person name="Robbins S.J."/>
            <person name="De Goeij J.M."/>
            <person name="Aranda M."/>
            <person name="Bell S.C."/>
            <person name="Webster N.S."/>
        </authorList>
    </citation>
    <scope>NUCLEOTIDE SEQUENCE</scope>
    <source>
        <strain evidence="5">SB0664_bin_27</strain>
    </source>
</reference>